<comment type="caution">
    <text evidence="1">The sequence shown here is derived from an EMBL/GenBank/DDBJ whole genome shotgun (WGS) entry which is preliminary data.</text>
</comment>
<evidence type="ECO:0000313" key="1">
    <source>
        <dbReference type="EMBL" id="TXR54875.1"/>
    </source>
</evidence>
<proteinExistence type="predicted"/>
<dbReference type="SUPFAM" id="SSF48371">
    <property type="entry name" value="ARM repeat"/>
    <property type="match status" value="1"/>
</dbReference>
<dbReference type="RefSeq" id="WP_147714274.1">
    <property type="nucleotide sequence ID" value="NZ_VKAD01000001.1"/>
</dbReference>
<name>A0A5C8Z9U7_9GAMM</name>
<reference evidence="1 2" key="1">
    <citation type="submission" date="2019-07" db="EMBL/GenBank/DDBJ databases">
        <title>Reinekea sp. strain SSH23 genome sequencing and assembly.</title>
        <authorList>
            <person name="Kim I."/>
        </authorList>
    </citation>
    <scope>NUCLEOTIDE SEQUENCE [LARGE SCALE GENOMIC DNA]</scope>
    <source>
        <strain evidence="1 2">SSH23</strain>
    </source>
</reference>
<dbReference type="AlphaFoldDB" id="A0A5C8Z9U7"/>
<organism evidence="1 2">
    <name type="scientific">Reinekea thalattae</name>
    <dbReference type="NCBI Taxonomy" id="2593301"/>
    <lineage>
        <taxon>Bacteria</taxon>
        <taxon>Pseudomonadati</taxon>
        <taxon>Pseudomonadota</taxon>
        <taxon>Gammaproteobacteria</taxon>
        <taxon>Oceanospirillales</taxon>
        <taxon>Saccharospirillaceae</taxon>
        <taxon>Reinekea</taxon>
    </lineage>
</organism>
<evidence type="ECO:0000313" key="2">
    <source>
        <dbReference type="Proteomes" id="UP000321764"/>
    </source>
</evidence>
<dbReference type="Proteomes" id="UP000321764">
    <property type="component" value="Unassembled WGS sequence"/>
</dbReference>
<keyword evidence="2" id="KW-1185">Reference proteome</keyword>
<accession>A0A5C8Z9U7</accession>
<protein>
    <submittedName>
        <fullName evidence="1">HEAT repeat domain-containing protein</fullName>
    </submittedName>
</protein>
<dbReference type="InterPro" id="IPR016024">
    <property type="entry name" value="ARM-type_fold"/>
</dbReference>
<sequence>MVQRAESNGTKLGNTAEGSRYDEMYNYLEEILINASSHDEIITALKALYNAKLEHTLELISEYTDHSNQEVRLESFELIVNIGTEESWDFISKNISLLSDNNVTNGVLAKISTHIGKDYINDWLIESNSYFSYSNSTKDFLVKYVDSNTPVYSENQTALLNLENRISSTDDLKILYKYIPPTM</sequence>
<gene>
    <name evidence="1" type="ORF">FME95_10175</name>
</gene>
<dbReference type="EMBL" id="VKAD01000001">
    <property type="protein sequence ID" value="TXR54875.1"/>
    <property type="molecule type" value="Genomic_DNA"/>
</dbReference>